<organism evidence="3 4">
    <name type="scientific">Trifolium subterraneum</name>
    <name type="common">Subterranean clover</name>
    <dbReference type="NCBI Taxonomy" id="3900"/>
    <lineage>
        <taxon>Eukaryota</taxon>
        <taxon>Viridiplantae</taxon>
        <taxon>Streptophyta</taxon>
        <taxon>Embryophyta</taxon>
        <taxon>Tracheophyta</taxon>
        <taxon>Spermatophyta</taxon>
        <taxon>Magnoliopsida</taxon>
        <taxon>eudicotyledons</taxon>
        <taxon>Gunneridae</taxon>
        <taxon>Pentapetalae</taxon>
        <taxon>rosids</taxon>
        <taxon>fabids</taxon>
        <taxon>Fabales</taxon>
        <taxon>Fabaceae</taxon>
        <taxon>Papilionoideae</taxon>
        <taxon>50 kb inversion clade</taxon>
        <taxon>NPAAA clade</taxon>
        <taxon>Hologalegina</taxon>
        <taxon>IRL clade</taxon>
        <taxon>Trifolieae</taxon>
        <taxon>Trifolium</taxon>
    </lineage>
</organism>
<accession>A0A2Z6N2B2</accession>
<feature type="region of interest" description="Disordered" evidence="2">
    <location>
        <begin position="173"/>
        <end position="238"/>
    </location>
</feature>
<keyword evidence="1" id="KW-0175">Coiled coil</keyword>
<dbReference type="OrthoDB" id="1460665at2759"/>
<evidence type="ECO:0000313" key="3">
    <source>
        <dbReference type="EMBL" id="GAU25509.1"/>
    </source>
</evidence>
<proteinExistence type="predicted"/>
<dbReference type="EMBL" id="DF973313">
    <property type="protein sequence ID" value="GAU25509.1"/>
    <property type="molecule type" value="Genomic_DNA"/>
</dbReference>
<keyword evidence="4" id="KW-1185">Reference proteome</keyword>
<evidence type="ECO:0000256" key="1">
    <source>
        <dbReference type="SAM" id="Coils"/>
    </source>
</evidence>
<evidence type="ECO:0000256" key="2">
    <source>
        <dbReference type="SAM" id="MobiDB-lite"/>
    </source>
</evidence>
<dbReference type="Proteomes" id="UP000242715">
    <property type="component" value="Unassembled WGS sequence"/>
</dbReference>
<feature type="coiled-coil region" evidence="1">
    <location>
        <begin position="328"/>
        <end position="355"/>
    </location>
</feature>
<gene>
    <name evidence="3" type="ORF">TSUD_279940</name>
</gene>
<feature type="compositionally biased region" description="Basic and acidic residues" evidence="2">
    <location>
        <begin position="182"/>
        <end position="196"/>
    </location>
</feature>
<protein>
    <submittedName>
        <fullName evidence="3">Uncharacterized protein</fullName>
    </submittedName>
</protein>
<dbReference type="AlphaFoldDB" id="A0A2Z6N2B2"/>
<evidence type="ECO:0000313" key="4">
    <source>
        <dbReference type="Proteomes" id="UP000242715"/>
    </source>
</evidence>
<sequence>MEVSSRFTSHEFVSTFRKVIKVSGARDENRVMVDPAIVDEYVTTVNTQEPHYFYMYTHVLQTLNLWLPFSSFESQVMTAMNVAPRQLYPNSWAFVKAFEVVCNNLNLVPTVMGSSDLIARETNPNSLGEYLSSMSTLSNEARMTLVLKAREEKAKAAAAATSTDFLSQLVIDKSGPKGSKRKNQEDSKRITIEIPKKKTANAEEEGDNLEEPFRRKKMPRSRGLPPPHSSGSSQSHADLEAVTKDAAPFINCCPANPKKKNKKGNSPPSFWAKDFDSLSFVDEGFKKYVNPSPLTDVSSDDLRKTSMDHHVQDAMLSYFLSSRQELELIEARNKMKTVDEHLASLEKEYAATKTKLKGDIKEMRAGRDEAVKEAVKVKEGEWAEEKKVFVDEEVDALATKVGNLELDLGSQYDDGFKYVVEQMKVVFPEVEAAKLGELDALN</sequence>
<name>A0A2Z6N2B2_TRISU</name>
<reference evidence="4" key="1">
    <citation type="journal article" date="2017" name="Front. Plant Sci.">
        <title>Climate Clever Clovers: New Paradigm to Reduce the Environmental Footprint of Ruminants by Breeding Low Methanogenic Forages Utilizing Haplotype Variation.</title>
        <authorList>
            <person name="Kaur P."/>
            <person name="Appels R."/>
            <person name="Bayer P.E."/>
            <person name="Keeble-Gagnere G."/>
            <person name="Wang J."/>
            <person name="Hirakawa H."/>
            <person name="Shirasawa K."/>
            <person name="Vercoe P."/>
            <person name="Stefanova K."/>
            <person name="Durmic Z."/>
            <person name="Nichols P."/>
            <person name="Revell C."/>
            <person name="Isobe S.N."/>
            <person name="Edwards D."/>
            <person name="Erskine W."/>
        </authorList>
    </citation>
    <scope>NUCLEOTIDE SEQUENCE [LARGE SCALE GENOMIC DNA]</scope>
    <source>
        <strain evidence="4">cv. Daliak</strain>
    </source>
</reference>